<dbReference type="GO" id="GO:0003700">
    <property type="term" value="F:DNA-binding transcription factor activity"/>
    <property type="evidence" value="ECO:0007669"/>
    <property type="project" value="InterPro"/>
</dbReference>
<dbReference type="PANTHER" id="PTHR44846:SF1">
    <property type="entry name" value="MANNOSYL-D-GLYCERATE TRANSPORT_METABOLISM SYSTEM REPRESSOR MNGR-RELATED"/>
    <property type="match status" value="1"/>
</dbReference>
<keyword evidence="1" id="KW-0805">Transcription regulation</keyword>
<dbReference type="Gene3D" id="1.10.10.10">
    <property type="entry name" value="Winged helix-like DNA-binding domain superfamily/Winged helix DNA-binding domain"/>
    <property type="match status" value="1"/>
</dbReference>
<keyword evidence="3" id="KW-0804">Transcription</keyword>
<evidence type="ECO:0000256" key="3">
    <source>
        <dbReference type="ARBA" id="ARBA00023163"/>
    </source>
</evidence>
<dbReference type="InterPro" id="IPR011663">
    <property type="entry name" value="UTRA"/>
</dbReference>
<dbReference type="InterPro" id="IPR036390">
    <property type="entry name" value="WH_DNA-bd_sf"/>
</dbReference>
<dbReference type="InterPro" id="IPR050679">
    <property type="entry name" value="Bact_HTH_transcr_reg"/>
</dbReference>
<feature type="domain" description="HTH gntR-type" evidence="4">
    <location>
        <begin position="4"/>
        <end position="72"/>
    </location>
</feature>
<reference evidence="5 6" key="1">
    <citation type="submission" date="2020-08" db="EMBL/GenBank/DDBJ databases">
        <title>Genomic Encyclopedia of Type Strains, Phase IV (KMG-V): Genome sequencing to study the core and pangenomes of soil and plant-associated prokaryotes.</title>
        <authorList>
            <person name="Whitman W."/>
        </authorList>
    </citation>
    <scope>NUCLEOTIDE SEQUENCE [LARGE SCALE GENOMIC DNA]</scope>
    <source>
        <strain evidence="5 6">X5P2</strain>
    </source>
</reference>
<dbReference type="PROSITE" id="PS50949">
    <property type="entry name" value="HTH_GNTR"/>
    <property type="match status" value="1"/>
</dbReference>
<dbReference type="SUPFAM" id="SSF64288">
    <property type="entry name" value="Chorismate lyase-like"/>
    <property type="match status" value="1"/>
</dbReference>
<protein>
    <submittedName>
        <fullName evidence="5">GntR family transcriptional regulator</fullName>
    </submittedName>
</protein>
<dbReference type="GO" id="GO:0003677">
    <property type="term" value="F:DNA binding"/>
    <property type="evidence" value="ECO:0007669"/>
    <property type="project" value="UniProtKB-KW"/>
</dbReference>
<evidence type="ECO:0000313" key="6">
    <source>
        <dbReference type="Proteomes" id="UP000535182"/>
    </source>
</evidence>
<accession>A0A9X0Q9W8</accession>
<dbReference type="Gene3D" id="3.40.1410.10">
    <property type="entry name" value="Chorismate lyase-like"/>
    <property type="match status" value="1"/>
</dbReference>
<dbReference type="SMART" id="SM00345">
    <property type="entry name" value="HTH_GNTR"/>
    <property type="match status" value="1"/>
</dbReference>
<keyword evidence="2" id="KW-0238">DNA-binding</keyword>
<proteinExistence type="predicted"/>
<organism evidence="5 6">
    <name type="scientific">Tunturiibacter gelidiferens</name>
    <dbReference type="NCBI Taxonomy" id="3069689"/>
    <lineage>
        <taxon>Bacteria</taxon>
        <taxon>Pseudomonadati</taxon>
        <taxon>Acidobacteriota</taxon>
        <taxon>Terriglobia</taxon>
        <taxon>Terriglobales</taxon>
        <taxon>Acidobacteriaceae</taxon>
        <taxon>Tunturiibacter</taxon>
    </lineage>
</organism>
<dbReference type="AlphaFoldDB" id="A0A9X0Q9W8"/>
<sequence>MPAATLYARIEETIATEIAQGEYRPGDQLPTEDELLQRFQVSRITVRRAIQNLVSRGLLEIRRGRGTFVLSPRIEAELTKLTGFVEDMKSVGRRATARVVSQGVIAASERVAERLELAKGTKVMQIKRVRLADDTPISFDETYLPLPLGKQIVRNDLRLHPIFTLLEEEYGVPLVEADYELEAVIATKAVADALQVTVGSPIFQIERTSLTIGNQPVDYEVLSYRGDLVRFVTRLLRHPGNSAGTRALRSRKR</sequence>
<keyword evidence="6" id="KW-1185">Reference proteome</keyword>
<dbReference type="SMART" id="SM00866">
    <property type="entry name" value="UTRA"/>
    <property type="match status" value="1"/>
</dbReference>
<dbReference type="Pfam" id="PF00392">
    <property type="entry name" value="GntR"/>
    <property type="match status" value="1"/>
</dbReference>
<dbReference type="GO" id="GO:0045892">
    <property type="term" value="P:negative regulation of DNA-templated transcription"/>
    <property type="evidence" value="ECO:0007669"/>
    <property type="project" value="TreeGrafter"/>
</dbReference>
<dbReference type="RefSeq" id="WP_183972486.1">
    <property type="nucleotide sequence ID" value="NZ_JACHEB010000001.1"/>
</dbReference>
<evidence type="ECO:0000259" key="4">
    <source>
        <dbReference type="PROSITE" id="PS50949"/>
    </source>
</evidence>
<evidence type="ECO:0000313" key="5">
    <source>
        <dbReference type="EMBL" id="MBB5326492.1"/>
    </source>
</evidence>
<name>A0A9X0Q9W8_9BACT</name>
<dbReference type="PRINTS" id="PR00035">
    <property type="entry name" value="HTHGNTR"/>
</dbReference>
<dbReference type="InterPro" id="IPR000524">
    <property type="entry name" value="Tscrpt_reg_HTH_GntR"/>
</dbReference>
<comment type="caution">
    <text evidence="5">The sequence shown here is derived from an EMBL/GenBank/DDBJ whole genome shotgun (WGS) entry which is preliminary data.</text>
</comment>
<dbReference type="InterPro" id="IPR036388">
    <property type="entry name" value="WH-like_DNA-bd_sf"/>
</dbReference>
<dbReference type="FunFam" id="1.10.10.10:FF:000079">
    <property type="entry name" value="GntR family transcriptional regulator"/>
    <property type="match status" value="1"/>
</dbReference>
<dbReference type="EMBL" id="JACHEB010000001">
    <property type="protein sequence ID" value="MBB5326492.1"/>
    <property type="molecule type" value="Genomic_DNA"/>
</dbReference>
<dbReference type="Pfam" id="PF07702">
    <property type="entry name" value="UTRA"/>
    <property type="match status" value="1"/>
</dbReference>
<evidence type="ECO:0000256" key="2">
    <source>
        <dbReference type="ARBA" id="ARBA00023125"/>
    </source>
</evidence>
<evidence type="ECO:0000256" key="1">
    <source>
        <dbReference type="ARBA" id="ARBA00023015"/>
    </source>
</evidence>
<dbReference type="InterPro" id="IPR028978">
    <property type="entry name" value="Chorismate_lyase_/UTRA_dom_sf"/>
</dbReference>
<dbReference type="Proteomes" id="UP000535182">
    <property type="component" value="Unassembled WGS sequence"/>
</dbReference>
<gene>
    <name evidence="5" type="ORF">HDF14_000086</name>
</gene>
<dbReference type="PANTHER" id="PTHR44846">
    <property type="entry name" value="MANNOSYL-D-GLYCERATE TRANSPORT/METABOLISM SYSTEM REPRESSOR MNGR-RELATED"/>
    <property type="match status" value="1"/>
</dbReference>
<dbReference type="SUPFAM" id="SSF46785">
    <property type="entry name" value="Winged helix' DNA-binding domain"/>
    <property type="match status" value="1"/>
</dbReference>
<dbReference type="CDD" id="cd07377">
    <property type="entry name" value="WHTH_GntR"/>
    <property type="match status" value="1"/>
</dbReference>